<dbReference type="RefSeq" id="WP_142506340.1">
    <property type="nucleotide sequence ID" value="NZ_FXTI01000010.1"/>
</dbReference>
<dbReference type="Pfam" id="PF21445">
    <property type="entry name" value="ADDB_N"/>
    <property type="match status" value="1"/>
</dbReference>
<keyword evidence="8" id="KW-0238">DNA-binding</keyword>
<keyword evidence="9" id="KW-0234">DNA repair</keyword>
<evidence type="ECO:0000256" key="5">
    <source>
        <dbReference type="ARBA" id="ARBA00022806"/>
    </source>
</evidence>
<evidence type="ECO:0000256" key="7">
    <source>
        <dbReference type="ARBA" id="ARBA00022840"/>
    </source>
</evidence>
<dbReference type="EMBL" id="FXTI01000010">
    <property type="protein sequence ID" value="SMO86163.1"/>
    <property type="molecule type" value="Genomic_DNA"/>
</dbReference>
<dbReference type="GO" id="GO:0004386">
    <property type="term" value="F:helicase activity"/>
    <property type="evidence" value="ECO:0007669"/>
    <property type="project" value="UniProtKB-KW"/>
</dbReference>
<dbReference type="OrthoDB" id="9758506at2"/>
<evidence type="ECO:0000313" key="13">
    <source>
        <dbReference type="Proteomes" id="UP000315636"/>
    </source>
</evidence>
<dbReference type="Gene3D" id="3.40.50.300">
    <property type="entry name" value="P-loop containing nucleotide triphosphate hydrolases"/>
    <property type="match status" value="3"/>
</dbReference>
<keyword evidence="7" id="KW-0067">ATP-binding</keyword>
<dbReference type="GO" id="GO:0003677">
    <property type="term" value="F:DNA binding"/>
    <property type="evidence" value="ECO:0007669"/>
    <property type="project" value="UniProtKB-KW"/>
</dbReference>
<dbReference type="InterPro" id="IPR011335">
    <property type="entry name" value="Restrct_endonuc-II-like"/>
</dbReference>
<keyword evidence="1" id="KW-0540">Nuclease</keyword>
<dbReference type="Gene3D" id="3.90.320.10">
    <property type="match status" value="1"/>
</dbReference>
<keyword evidence="13" id="KW-1185">Reference proteome</keyword>
<feature type="domain" description="ATP-dependent helicase/deoxyribonuclease subunit B N-terminal" evidence="11">
    <location>
        <begin position="72"/>
        <end position="239"/>
    </location>
</feature>
<sequence length="1085" mass="125745">MPGTVYLHSVSHMEAGMFDQPCQSEQIPYVVPSSRLVQILQRRFYGQVGKRNTTRFFTFDRFVRWLLSLDKERLLTPVTQELLVQQAVSRVEEKEGFHYFSGVITRPGWLRQVAGTIGEMKRAGVRPGRLKRLWKHHGAKYEELARIYEAYQELLNKYGWVDHEEPYFQVCDSLLKQNGKVLLPKEVIMEQFFDLTFMQQEVLIQLVTAGVDVNVHLAWDENRPRLFQEIGRTIERLRQRGFYIQYVTPPKHGQAKKVFPLLHLEQAAFSPRPDSVKAEGAVEVIAAASVTKEVEETVARLKDWLRKSRAALTDVALVVSDQQTYAFPLLSALEKAGIPCEQGKTLSLRSHPLMQTLLGALALRQGKEHLRPALLESPYLPWAGERQVQSCWIREYHRLGEPRKEKDLLEGFQRLQGEPTLTEEEQEGLRSFYRWVEGVSSKARWKEWVDWFPKWAEVLRQEGEWVSMAQDTDLLSVLVGELDAWKQIYNILEEWKAIFHSTDVGEQTVPLAAFVAALEQAVHRKEVHLTQGERGGVHLLEPNQLGGNRYRAVFMLGCAEGQWPRPVREDWLIPDRERLRLRQEEIAFATSSELRAQKLAPFFHSARTATEFLVFSYTAMTQDGKGKLPSPYLDELLELFNDDSVVQRHFSPSDRLPERWEDCLSVSHAVEKAVDVLNRSSEEGSNVDQALQVIGKYRRVHTMEFRRLWEQIQSERIRWGKRYSSFDGVLDPSPLQQEVGRALQRRVWSATSLNDLVQCRFHFMAEQIWGVSLREGREKGLSSSERGRIFHRVLCRFWDRYRVHSFDPDQEENHREHLLYVIERVFAEVAEEGGWKQRDPLRMRIEKNRLQKQLLNMLEHEIAWRKKAKVKWTPRYLEWAFGMNIDPIEMHRGEMDPETRTSPTEVQLSADIRLRLRGRVDRVDMDDEGNYVIYDYKSGSAPRAKEIQAGDQLQLPLYLWALQKEMGLLPEKAAGAAYYTTGTNKGNGSPPTDNRNQGMWRKALAKKVGISSQGGGLLDEEAWDAVQEEIGQRIQSELQKARQGNFAVAPARECPPFCPHRSICRIDRLRMARKERLEEEGEESE</sequence>
<evidence type="ECO:0000256" key="1">
    <source>
        <dbReference type="ARBA" id="ARBA00022722"/>
    </source>
</evidence>
<dbReference type="InterPro" id="IPR038726">
    <property type="entry name" value="PDDEXK_AddAB-type"/>
</dbReference>
<feature type="domain" description="PD-(D/E)XK endonuclease-like" evidence="10">
    <location>
        <begin position="748"/>
        <end position="1065"/>
    </location>
</feature>
<dbReference type="InterPro" id="IPR027417">
    <property type="entry name" value="P-loop_NTPase"/>
</dbReference>
<keyword evidence="3" id="KW-0227">DNA damage</keyword>
<name>A0A521EQF1_9BACL</name>
<dbReference type="SUPFAM" id="SSF52980">
    <property type="entry name" value="Restriction endonuclease-like"/>
    <property type="match status" value="1"/>
</dbReference>
<dbReference type="Pfam" id="PF12705">
    <property type="entry name" value="PDDEXK_1"/>
    <property type="match status" value="1"/>
</dbReference>
<dbReference type="GO" id="GO:0004527">
    <property type="term" value="F:exonuclease activity"/>
    <property type="evidence" value="ECO:0007669"/>
    <property type="project" value="UniProtKB-KW"/>
</dbReference>
<dbReference type="InterPro" id="IPR011604">
    <property type="entry name" value="PDDEXK-like_dom_sf"/>
</dbReference>
<evidence type="ECO:0000259" key="10">
    <source>
        <dbReference type="Pfam" id="PF12705"/>
    </source>
</evidence>
<keyword evidence="4" id="KW-0378">Hydrolase</keyword>
<keyword evidence="5 12" id="KW-0347">Helicase</keyword>
<evidence type="ECO:0000256" key="4">
    <source>
        <dbReference type="ARBA" id="ARBA00022801"/>
    </source>
</evidence>
<reference evidence="12 13" key="1">
    <citation type="submission" date="2017-05" db="EMBL/GenBank/DDBJ databases">
        <authorList>
            <person name="Varghese N."/>
            <person name="Submissions S."/>
        </authorList>
    </citation>
    <scope>NUCLEOTIDE SEQUENCE [LARGE SCALE GENOMIC DNA]</scope>
    <source>
        <strain evidence="12 13">DSM 45474</strain>
    </source>
</reference>
<evidence type="ECO:0000256" key="8">
    <source>
        <dbReference type="ARBA" id="ARBA00023125"/>
    </source>
</evidence>
<keyword evidence="2" id="KW-0547">Nucleotide-binding</keyword>
<evidence type="ECO:0000259" key="11">
    <source>
        <dbReference type="Pfam" id="PF21445"/>
    </source>
</evidence>
<evidence type="ECO:0000256" key="6">
    <source>
        <dbReference type="ARBA" id="ARBA00022839"/>
    </source>
</evidence>
<keyword evidence="6" id="KW-0269">Exonuclease</keyword>
<protein>
    <submittedName>
        <fullName evidence="12">ATP-dependent helicase/DNAse subunit B</fullName>
    </submittedName>
</protein>
<proteinExistence type="predicted"/>
<dbReference type="GO" id="GO:0005524">
    <property type="term" value="F:ATP binding"/>
    <property type="evidence" value="ECO:0007669"/>
    <property type="project" value="UniProtKB-KW"/>
</dbReference>
<evidence type="ECO:0000256" key="3">
    <source>
        <dbReference type="ARBA" id="ARBA00022763"/>
    </source>
</evidence>
<evidence type="ECO:0000256" key="9">
    <source>
        <dbReference type="ARBA" id="ARBA00023204"/>
    </source>
</evidence>
<gene>
    <name evidence="12" type="ORF">SAMN06264849_11056</name>
</gene>
<dbReference type="SUPFAM" id="SSF52540">
    <property type="entry name" value="P-loop containing nucleoside triphosphate hydrolases"/>
    <property type="match status" value="1"/>
</dbReference>
<evidence type="ECO:0000256" key="2">
    <source>
        <dbReference type="ARBA" id="ARBA00022741"/>
    </source>
</evidence>
<dbReference type="GO" id="GO:0006281">
    <property type="term" value="P:DNA repair"/>
    <property type="evidence" value="ECO:0007669"/>
    <property type="project" value="UniProtKB-KW"/>
</dbReference>
<accession>A0A521EQF1</accession>
<dbReference type="InterPro" id="IPR049035">
    <property type="entry name" value="ADDB_N"/>
</dbReference>
<dbReference type="Proteomes" id="UP000315636">
    <property type="component" value="Unassembled WGS sequence"/>
</dbReference>
<evidence type="ECO:0000313" key="12">
    <source>
        <dbReference type="EMBL" id="SMO86163.1"/>
    </source>
</evidence>
<organism evidence="12 13">
    <name type="scientific">Melghirimyces algeriensis</name>
    <dbReference type="NCBI Taxonomy" id="910412"/>
    <lineage>
        <taxon>Bacteria</taxon>
        <taxon>Bacillati</taxon>
        <taxon>Bacillota</taxon>
        <taxon>Bacilli</taxon>
        <taxon>Bacillales</taxon>
        <taxon>Thermoactinomycetaceae</taxon>
        <taxon>Melghirimyces</taxon>
    </lineage>
</organism>
<dbReference type="AlphaFoldDB" id="A0A521EQF1"/>